<accession>A0A1W0VTR8</accession>
<reference evidence="1 2" key="1">
    <citation type="journal article" date="2009" name="Nature">
        <title>The Sorghum bicolor genome and the diversification of grasses.</title>
        <authorList>
            <person name="Paterson A.H."/>
            <person name="Bowers J.E."/>
            <person name="Bruggmann R."/>
            <person name="Dubchak I."/>
            <person name="Grimwood J."/>
            <person name="Gundlach H."/>
            <person name="Haberer G."/>
            <person name="Hellsten U."/>
            <person name="Mitros T."/>
            <person name="Poliakov A."/>
            <person name="Schmutz J."/>
            <person name="Spannagl M."/>
            <person name="Tang H."/>
            <person name="Wang X."/>
            <person name="Wicker T."/>
            <person name="Bharti A.K."/>
            <person name="Chapman J."/>
            <person name="Feltus F.A."/>
            <person name="Gowik U."/>
            <person name="Grigoriev I.V."/>
            <person name="Lyons E."/>
            <person name="Maher C.A."/>
            <person name="Martis M."/>
            <person name="Narechania A."/>
            <person name="Otillar R.P."/>
            <person name="Penning B.W."/>
            <person name="Salamov A.A."/>
            <person name="Wang Y."/>
            <person name="Zhang L."/>
            <person name="Carpita N.C."/>
            <person name="Freeling M."/>
            <person name="Gingle A.R."/>
            <person name="Hash C.T."/>
            <person name="Keller B."/>
            <person name="Klein P."/>
            <person name="Kresovich S."/>
            <person name="McCann M.C."/>
            <person name="Ming R."/>
            <person name="Peterson D.G."/>
            <person name="Mehboob-ur-Rahman"/>
            <person name="Ware D."/>
            <person name="Westhoff P."/>
            <person name="Mayer K.F."/>
            <person name="Messing J."/>
            <person name="Rokhsar D.S."/>
        </authorList>
    </citation>
    <scope>NUCLEOTIDE SEQUENCE [LARGE SCALE GENOMIC DNA]</scope>
    <source>
        <strain evidence="2">cv. BTx623</strain>
    </source>
</reference>
<reference evidence="2" key="2">
    <citation type="journal article" date="2018" name="Plant J.">
        <title>The Sorghum bicolor reference genome: improved assembly, gene annotations, a transcriptome atlas, and signatures of genome organization.</title>
        <authorList>
            <person name="McCormick R.F."/>
            <person name="Truong S.K."/>
            <person name="Sreedasyam A."/>
            <person name="Jenkins J."/>
            <person name="Shu S."/>
            <person name="Sims D."/>
            <person name="Kennedy M."/>
            <person name="Amirebrahimi M."/>
            <person name="Weers B.D."/>
            <person name="McKinley B."/>
            <person name="Mattison A."/>
            <person name="Morishige D.T."/>
            <person name="Grimwood J."/>
            <person name="Schmutz J."/>
            <person name="Mullet J.E."/>
        </authorList>
    </citation>
    <scope>NUCLEOTIDE SEQUENCE [LARGE SCALE GENOMIC DNA]</scope>
    <source>
        <strain evidence="2">cv. BTx623</strain>
    </source>
</reference>
<dbReference type="InParanoid" id="A0A1W0VTR8"/>
<proteinExistence type="predicted"/>
<dbReference type="EMBL" id="CM000769">
    <property type="protein sequence ID" value="OQU76678.1"/>
    <property type="molecule type" value="Genomic_DNA"/>
</dbReference>
<keyword evidence="2" id="KW-1185">Reference proteome</keyword>
<evidence type="ECO:0000313" key="1">
    <source>
        <dbReference type="EMBL" id="OQU76678.1"/>
    </source>
</evidence>
<dbReference type="Proteomes" id="UP000000768">
    <property type="component" value="Chromosome 10"/>
</dbReference>
<protein>
    <submittedName>
        <fullName evidence="1">Uncharacterized protein</fullName>
    </submittedName>
</protein>
<dbReference type="AlphaFoldDB" id="A0A1W0VTR8"/>
<dbReference type="Gramene" id="OQU76678">
    <property type="protein sequence ID" value="OQU76678"/>
    <property type="gene ID" value="SORBI_3010G185350"/>
</dbReference>
<sequence>MHPLPTRTTNPSINNLPIIHPSIHDPWQQKLRKKAEQQDQWRAGSLPRLSVVALVLSMPNSMSQYRIRGWNLPLQKRCRCDLPPYAHHWKVRAGRGRLRWLAACPRLSGPVA</sequence>
<evidence type="ECO:0000313" key="2">
    <source>
        <dbReference type="Proteomes" id="UP000000768"/>
    </source>
</evidence>
<name>A0A1W0VTR8_SORBI</name>
<organism evidence="1 2">
    <name type="scientific">Sorghum bicolor</name>
    <name type="common">Sorghum</name>
    <name type="synonym">Sorghum vulgare</name>
    <dbReference type="NCBI Taxonomy" id="4558"/>
    <lineage>
        <taxon>Eukaryota</taxon>
        <taxon>Viridiplantae</taxon>
        <taxon>Streptophyta</taxon>
        <taxon>Embryophyta</taxon>
        <taxon>Tracheophyta</taxon>
        <taxon>Spermatophyta</taxon>
        <taxon>Magnoliopsida</taxon>
        <taxon>Liliopsida</taxon>
        <taxon>Poales</taxon>
        <taxon>Poaceae</taxon>
        <taxon>PACMAD clade</taxon>
        <taxon>Panicoideae</taxon>
        <taxon>Andropogonodae</taxon>
        <taxon>Andropogoneae</taxon>
        <taxon>Sorghinae</taxon>
        <taxon>Sorghum</taxon>
    </lineage>
</organism>
<gene>
    <name evidence="1" type="ORF">SORBI_3010G185350</name>
</gene>